<organism evidence="1 2">
    <name type="scientific">candidate division MSBL1 archaeon SCGC-AAA259A05</name>
    <dbReference type="NCBI Taxonomy" id="1698259"/>
    <lineage>
        <taxon>Archaea</taxon>
        <taxon>Methanobacteriati</taxon>
        <taxon>Methanobacteriota</taxon>
        <taxon>candidate division MSBL1</taxon>
    </lineage>
</organism>
<sequence>MGEKERDLYLRDVGYLDRIPIDKHEMRFILRTGIYHSCSRDSFDPLEKEDLQNSLKVFCKEYLDGVYFKNLKLSENPTIVDKIIWYHCAKSSPALNVCGSRPKCLKDYQSCPFTGGCLFFQYKK</sequence>
<evidence type="ECO:0000313" key="2">
    <source>
        <dbReference type="Proteomes" id="UP000070163"/>
    </source>
</evidence>
<name>A0A133U9G0_9EURY</name>
<reference evidence="1 2" key="1">
    <citation type="journal article" date="2016" name="Sci. Rep.">
        <title>Metabolic traits of an uncultured archaeal lineage -MSBL1- from brine pools of the Red Sea.</title>
        <authorList>
            <person name="Mwirichia R."/>
            <person name="Alam I."/>
            <person name="Rashid M."/>
            <person name="Vinu M."/>
            <person name="Ba-Alawi W."/>
            <person name="Anthony Kamau A."/>
            <person name="Kamanda Ngugi D."/>
            <person name="Goker M."/>
            <person name="Klenk H.P."/>
            <person name="Bajic V."/>
            <person name="Stingl U."/>
        </authorList>
    </citation>
    <scope>NUCLEOTIDE SEQUENCE [LARGE SCALE GENOMIC DNA]</scope>
    <source>
        <strain evidence="1">SCGC-AAA259A05</strain>
    </source>
</reference>
<comment type="caution">
    <text evidence="1">The sequence shown here is derived from an EMBL/GenBank/DDBJ whole genome shotgun (WGS) entry which is preliminary data.</text>
</comment>
<dbReference type="AlphaFoldDB" id="A0A133U9G0"/>
<dbReference type="EMBL" id="LHXJ01000036">
    <property type="protein sequence ID" value="KXA90830.1"/>
    <property type="molecule type" value="Genomic_DNA"/>
</dbReference>
<gene>
    <name evidence="1" type="ORF">AKJ57_03530</name>
</gene>
<evidence type="ECO:0000313" key="1">
    <source>
        <dbReference type="EMBL" id="KXA90830.1"/>
    </source>
</evidence>
<accession>A0A133U9G0</accession>
<protein>
    <submittedName>
        <fullName evidence="1">Uncharacterized protein</fullName>
    </submittedName>
</protein>
<dbReference type="Proteomes" id="UP000070163">
    <property type="component" value="Unassembled WGS sequence"/>
</dbReference>
<proteinExistence type="predicted"/>
<keyword evidence="2" id="KW-1185">Reference proteome</keyword>